<dbReference type="GO" id="GO:0016020">
    <property type="term" value="C:membrane"/>
    <property type="evidence" value="ECO:0007669"/>
    <property type="project" value="TreeGrafter"/>
</dbReference>
<feature type="domain" description="Peptidase M48" evidence="7">
    <location>
        <begin position="18"/>
        <end position="202"/>
    </location>
</feature>
<keyword evidence="4 6" id="KW-0862">Zinc</keyword>
<comment type="caution">
    <text evidence="8">The sequence shown here is derived from an EMBL/GenBank/DDBJ whole genome shotgun (WGS) entry which is preliminary data.</text>
</comment>
<evidence type="ECO:0000259" key="7">
    <source>
        <dbReference type="Pfam" id="PF01435"/>
    </source>
</evidence>
<dbReference type="EMBL" id="JACICY010000007">
    <property type="protein sequence ID" value="MBB3861689.1"/>
    <property type="molecule type" value="Genomic_DNA"/>
</dbReference>
<accession>A0A7W6A021</accession>
<name>A0A7W6A021_9SPHN</name>
<dbReference type="Pfam" id="PF01435">
    <property type="entry name" value="Peptidase_M48"/>
    <property type="match status" value="1"/>
</dbReference>
<evidence type="ECO:0000256" key="6">
    <source>
        <dbReference type="RuleBase" id="RU003983"/>
    </source>
</evidence>
<dbReference type="Proteomes" id="UP000562395">
    <property type="component" value="Unassembled WGS sequence"/>
</dbReference>
<evidence type="ECO:0000256" key="5">
    <source>
        <dbReference type="ARBA" id="ARBA00023049"/>
    </source>
</evidence>
<dbReference type="RefSeq" id="WP_183614192.1">
    <property type="nucleotide sequence ID" value="NZ_JACICY010000007.1"/>
</dbReference>
<evidence type="ECO:0000256" key="4">
    <source>
        <dbReference type="ARBA" id="ARBA00022833"/>
    </source>
</evidence>
<gene>
    <name evidence="8" type="ORF">GGQ88_002977</name>
</gene>
<sequence>MEIDEYERSLQHSARVLREASLDAFLRKVMCDTVGSERCGSVRIYVVKDSSMNAGMFPNGMMLVNTGLLARLHSEAELAAIFGHEFAHFEKRHSLNKFLERRRSNDWASWIALAGAAAAVNTNDTIRDLRIGLIAFTRLQETEADILAGGLVVGSHYRLRASYVWLRVIEEEDALRAERGLRKIRRLVPALSDDHPTNEQRFLYFAKQESEVGDWGEDGTEGYRAATSVVLPILFDALIKGNDFAVADYVIRSRGEALGWDAPLLALRGDLYRLHGSPRDLASAQDFYQQAIAKPEAPSSAWRGLGLAQLKLGNPAGRDTLADFLKRDPAAPDANMLKMLLEN</sequence>
<proteinExistence type="inferred from homology"/>
<keyword evidence="9" id="KW-1185">Reference proteome</keyword>
<protein>
    <recommendedName>
        <fullName evidence="7">Peptidase M48 domain-containing protein</fullName>
    </recommendedName>
</protein>
<comment type="similarity">
    <text evidence="6">Belongs to the peptidase M48 family.</text>
</comment>
<dbReference type="InterPro" id="IPR051156">
    <property type="entry name" value="Mito/Outer_Membr_Metalloprot"/>
</dbReference>
<reference evidence="8 9" key="1">
    <citation type="submission" date="2020-08" db="EMBL/GenBank/DDBJ databases">
        <title>Genomic Encyclopedia of Type Strains, Phase IV (KMG-IV): sequencing the most valuable type-strain genomes for metagenomic binning, comparative biology and taxonomic classification.</title>
        <authorList>
            <person name="Goeker M."/>
        </authorList>
    </citation>
    <scope>NUCLEOTIDE SEQUENCE [LARGE SCALE GENOMIC DNA]</scope>
    <source>
        <strain evidence="8 9">DSM 14552</strain>
    </source>
</reference>
<dbReference type="GO" id="GO:0046872">
    <property type="term" value="F:metal ion binding"/>
    <property type="evidence" value="ECO:0007669"/>
    <property type="project" value="UniProtKB-KW"/>
</dbReference>
<dbReference type="Gene3D" id="3.30.2010.10">
    <property type="entry name" value="Metalloproteases ('zincins'), catalytic domain"/>
    <property type="match status" value="1"/>
</dbReference>
<dbReference type="GO" id="GO:0051603">
    <property type="term" value="P:proteolysis involved in protein catabolic process"/>
    <property type="evidence" value="ECO:0007669"/>
    <property type="project" value="TreeGrafter"/>
</dbReference>
<evidence type="ECO:0000256" key="3">
    <source>
        <dbReference type="ARBA" id="ARBA00022801"/>
    </source>
</evidence>
<keyword evidence="5 6" id="KW-0482">Metalloprotease</keyword>
<keyword evidence="1 6" id="KW-0645">Protease</keyword>
<evidence type="ECO:0000313" key="8">
    <source>
        <dbReference type="EMBL" id="MBB3861689.1"/>
    </source>
</evidence>
<dbReference type="CDD" id="cd07324">
    <property type="entry name" value="M48C_Oma1-like"/>
    <property type="match status" value="1"/>
</dbReference>
<evidence type="ECO:0000313" key="9">
    <source>
        <dbReference type="Proteomes" id="UP000562395"/>
    </source>
</evidence>
<keyword evidence="3 6" id="KW-0378">Hydrolase</keyword>
<evidence type="ECO:0000256" key="2">
    <source>
        <dbReference type="ARBA" id="ARBA00022723"/>
    </source>
</evidence>
<dbReference type="GO" id="GO:0004222">
    <property type="term" value="F:metalloendopeptidase activity"/>
    <property type="evidence" value="ECO:0007669"/>
    <property type="project" value="InterPro"/>
</dbReference>
<dbReference type="PANTHER" id="PTHR22726">
    <property type="entry name" value="METALLOENDOPEPTIDASE OMA1"/>
    <property type="match status" value="1"/>
</dbReference>
<dbReference type="AlphaFoldDB" id="A0A7W6A021"/>
<organism evidence="8 9">
    <name type="scientific">Novosphingobium hassiacum</name>
    <dbReference type="NCBI Taxonomy" id="173676"/>
    <lineage>
        <taxon>Bacteria</taxon>
        <taxon>Pseudomonadati</taxon>
        <taxon>Pseudomonadota</taxon>
        <taxon>Alphaproteobacteria</taxon>
        <taxon>Sphingomonadales</taxon>
        <taxon>Sphingomonadaceae</taxon>
        <taxon>Novosphingobium</taxon>
    </lineage>
</organism>
<comment type="cofactor">
    <cofactor evidence="6">
        <name>Zn(2+)</name>
        <dbReference type="ChEBI" id="CHEBI:29105"/>
    </cofactor>
    <text evidence="6">Binds 1 zinc ion per subunit.</text>
</comment>
<dbReference type="PANTHER" id="PTHR22726:SF1">
    <property type="entry name" value="METALLOENDOPEPTIDASE OMA1, MITOCHONDRIAL"/>
    <property type="match status" value="1"/>
</dbReference>
<keyword evidence="2" id="KW-0479">Metal-binding</keyword>
<dbReference type="InterPro" id="IPR001915">
    <property type="entry name" value="Peptidase_M48"/>
</dbReference>
<evidence type="ECO:0000256" key="1">
    <source>
        <dbReference type="ARBA" id="ARBA00022670"/>
    </source>
</evidence>